<keyword evidence="3" id="KW-1185">Reference proteome</keyword>
<evidence type="ECO:0000313" key="2">
    <source>
        <dbReference type="EMBL" id="CAG8813708.1"/>
    </source>
</evidence>
<proteinExistence type="predicted"/>
<accession>A0ABN7W3J5</accession>
<dbReference type="Gene3D" id="2.40.10.10">
    <property type="entry name" value="Trypsin-like serine proteases"/>
    <property type="match status" value="1"/>
</dbReference>
<sequence length="377" mass="42352">MKNINIYLKISLIPFAFILQNCSIVYAQICSKINPINCLQFEPLARLWNVPNEAVPKLLDLEKYLISIDSKLQPLLNGSYFGGTYLDIKAGKINVNTVDQSKVDGIRKKLKNYQDYLNFIAVNNTLSQLNSTFNQTFILAQQLNITNCIISIEPEFNNVVIYLRMDDGNNKEFIEKVETFNPSPIIKLLPNEDNEEILFNSSTLVEKRNLYTLVDGGSPINDHLIGPMDARVIRLYDMGFIRRTNPNIFFRPVIRQLIREISQFVQLLIVGSSEITSCGTHICKAGQSTGITCGFVSAFTSVGIYDHHLRVRTFIVPMDNAPGDSGGSMFRYNGHNNESYLADAVGIYVGGIFGRMAMGMSMTVAYELGYSLITAQY</sequence>
<evidence type="ECO:0000256" key="1">
    <source>
        <dbReference type="SAM" id="SignalP"/>
    </source>
</evidence>
<dbReference type="InterPro" id="IPR043504">
    <property type="entry name" value="Peptidase_S1_PA_chymotrypsin"/>
</dbReference>
<evidence type="ECO:0000313" key="3">
    <source>
        <dbReference type="Proteomes" id="UP000789901"/>
    </source>
</evidence>
<protein>
    <submittedName>
        <fullName evidence="2">3410_t:CDS:1</fullName>
    </submittedName>
</protein>
<feature type="chain" id="PRO_5045430013" evidence="1">
    <location>
        <begin position="28"/>
        <end position="377"/>
    </location>
</feature>
<reference evidence="2 3" key="1">
    <citation type="submission" date="2021-06" db="EMBL/GenBank/DDBJ databases">
        <authorList>
            <person name="Kallberg Y."/>
            <person name="Tangrot J."/>
            <person name="Rosling A."/>
        </authorList>
    </citation>
    <scope>NUCLEOTIDE SEQUENCE [LARGE SCALE GENOMIC DNA]</scope>
    <source>
        <strain evidence="2 3">120-4 pot B 10/14</strain>
    </source>
</reference>
<dbReference type="EMBL" id="CAJVQB010029193">
    <property type="protein sequence ID" value="CAG8813708.1"/>
    <property type="molecule type" value="Genomic_DNA"/>
</dbReference>
<name>A0ABN7W3J5_GIGMA</name>
<dbReference type="SUPFAM" id="SSF50494">
    <property type="entry name" value="Trypsin-like serine proteases"/>
    <property type="match status" value="1"/>
</dbReference>
<comment type="caution">
    <text evidence="2">The sequence shown here is derived from an EMBL/GenBank/DDBJ whole genome shotgun (WGS) entry which is preliminary data.</text>
</comment>
<keyword evidence="1" id="KW-0732">Signal</keyword>
<gene>
    <name evidence="2" type="ORF">GMARGA_LOCUS25860</name>
</gene>
<feature type="signal peptide" evidence="1">
    <location>
        <begin position="1"/>
        <end position="27"/>
    </location>
</feature>
<organism evidence="2 3">
    <name type="scientific">Gigaspora margarita</name>
    <dbReference type="NCBI Taxonomy" id="4874"/>
    <lineage>
        <taxon>Eukaryota</taxon>
        <taxon>Fungi</taxon>
        <taxon>Fungi incertae sedis</taxon>
        <taxon>Mucoromycota</taxon>
        <taxon>Glomeromycotina</taxon>
        <taxon>Glomeromycetes</taxon>
        <taxon>Diversisporales</taxon>
        <taxon>Gigasporaceae</taxon>
        <taxon>Gigaspora</taxon>
    </lineage>
</organism>
<dbReference type="Proteomes" id="UP000789901">
    <property type="component" value="Unassembled WGS sequence"/>
</dbReference>
<dbReference type="InterPro" id="IPR009003">
    <property type="entry name" value="Peptidase_S1_PA"/>
</dbReference>